<dbReference type="EMBL" id="BKCP01000001">
    <property type="protein sequence ID" value="GER24765.1"/>
    <property type="molecule type" value="Genomic_DNA"/>
</dbReference>
<organism evidence="4 5">
    <name type="scientific">Striga asiatica</name>
    <name type="common">Asiatic witchweed</name>
    <name type="synonym">Buchnera asiatica</name>
    <dbReference type="NCBI Taxonomy" id="4170"/>
    <lineage>
        <taxon>Eukaryota</taxon>
        <taxon>Viridiplantae</taxon>
        <taxon>Streptophyta</taxon>
        <taxon>Embryophyta</taxon>
        <taxon>Tracheophyta</taxon>
        <taxon>Spermatophyta</taxon>
        <taxon>Magnoliopsida</taxon>
        <taxon>eudicotyledons</taxon>
        <taxon>Gunneridae</taxon>
        <taxon>Pentapetalae</taxon>
        <taxon>asterids</taxon>
        <taxon>lamiids</taxon>
        <taxon>Lamiales</taxon>
        <taxon>Orobanchaceae</taxon>
        <taxon>Buchnereae</taxon>
        <taxon>Striga</taxon>
    </lineage>
</organism>
<dbReference type="Gene3D" id="1.25.70.10">
    <property type="entry name" value="Transcription termination factor 3, mitochondrial"/>
    <property type="match status" value="4"/>
</dbReference>
<evidence type="ECO:0000256" key="3">
    <source>
        <dbReference type="ARBA" id="ARBA00022946"/>
    </source>
</evidence>
<comment type="similarity">
    <text evidence="1">Belongs to the mTERF family.</text>
</comment>
<name>A0A5A7NW78_STRAF</name>
<evidence type="ECO:0000256" key="2">
    <source>
        <dbReference type="ARBA" id="ARBA00022472"/>
    </source>
</evidence>
<dbReference type="GO" id="GO:0006353">
    <property type="term" value="P:DNA-templated transcription termination"/>
    <property type="evidence" value="ECO:0007669"/>
    <property type="project" value="UniProtKB-KW"/>
</dbReference>
<evidence type="ECO:0000313" key="4">
    <source>
        <dbReference type="EMBL" id="GER24765.1"/>
    </source>
</evidence>
<comment type="caution">
    <text evidence="4">The sequence shown here is derived from an EMBL/GenBank/DDBJ whole genome shotgun (WGS) entry which is preliminary data.</text>
</comment>
<keyword evidence="2" id="KW-0805">Transcription regulation</keyword>
<dbReference type="FunFam" id="1.25.70.10:FF:000001">
    <property type="entry name" value="Mitochondrial transcription termination factor-like"/>
    <property type="match status" value="4"/>
</dbReference>
<protein>
    <submittedName>
        <fullName evidence="4">Mitochondrial transcription termination factorfamily protein</fullName>
    </submittedName>
</protein>
<sequence length="1686" mass="190089">MFAIVRGRRLRLPPEVSIFATPQFRTSEDAVFFRPFTTGRPPQGVRENDSEKSFAFSYLVSSCGLAPDAAVRASSKLQLKSPEKPDAVLNLLREYGFTAADISVMVTRFPNVLSACPDQTLLPKLEFFASIGVPLPILANRLSRTPLLLWRSLEKSIIPLYDFLKNLFGSDEGAIQVFKRAPQFFLWGRVDDLSSNILFLVDCGVPRTSLVSLVTYQPTMLMVPQEKLSSCVDRAIEMGFDVTSNTFLMAIRVLGFEESILKRKMEVYRKCGWSGIRHQDRLSQSAALYGLVREEYIEEYDFSWCSPGDVARCPLLLRYSVEKRMKPRWAVATVLSEKGLKNAAVTSLLIVSEKAFLKNYVEKYKKDAPELLDIYRGALFPKSCYLCYIRNPLWLNWSCRTKRDTVPSKSLKKTANTDSLLQTLRTKSVEFKIGKSMFAILRGRRLRLQPELSILAARHFRASENAVFSRPFTTGRPPPGVRENDSEKSFTFSYLVSSCKLTPDAAVRASSKLLLKSPENPDAVLNLLREYGFTAADISTMVSRWPNILSACPDKTLLPKLEFFASIGVPLPILGSRLSRNPSILWRSLEKSIIPLYDFLKNLLGSDEGAVQFFKRAPQFFCWGQVDALSSNLSFLLDCGVPRPSLVSLVAYQPTMLMVPQEKLSLSVGRAIEMGFDVSNNAFLKAVRVLGFDESLLKRKMEVYRKCGWSESDIRTAFLSQPFCMALSEKKILESMGFLVDKLGYAPGDLARCPLLLGFSIEKRMKPRWAVATVLSEKGLKNVAVRSLLSMSEKNFLKNYIEKYKKDIPELLDIYREISINAIYFPLNRLKRLQIPTHIFKSSSGLVSSPSPLNSKSEIESMFAFFRSRRLRLPPDLSIFASPQFRTSEKAVFSRPFTTGKPPPGVRENDSEKSFTFSYLVSSCGLAPDAAVRASSKLQLKSPKNPDAVLNLLREYGFTPADISVMVTRFPNVLSACPDKTLFPKLEFFASIGVPLPILASRLSRNPSILWRSLESSIIPLYDFLKNLLGSDEQAVQVFKRAPQFFGWGRVNDLSSNFSFLVDCGVPRPSLVSMLTYQPTMLMVPQEKLSLWVGQAIEMGFDVTNNTFLMALRVLGYEESILKRKMEVYRKCGWSESDIRTAFLNEPLCMALSEKNILKSMTFLVEEFGCSPGDVARCPLLLRYSVEKRMKPRWAVATVLSEKGLKNAAVTSLLIVSEKTFLKNYIEKYEKDVPELLGIYRGCIGVAEWFKHSFDELVEKTLPTKSPKKTAYTDTQLQTLRLLVSSPSPLNSKSDFESMFAILRGRRLRLPPDLSIFATSQFRTFENAVRAFATRKPPQGVRENDPEKSFTFSYLVSSCALAPEAAVRASSKLQLKSPENPDAVLNLLREYGFTPADISVMVTRFPNVLSACPDKTLLPKLEFFASIGVPLPILASRLSRNPSIFWRSLESSIIPLYDFLKNLFGSDEGAVEVFKRAPQFFRWGRVDDLSSNFSFLEACGVSQPSLISLVTYEPRMFLAPREKLSSCMNRAIEMGFDVSNNAFLKAIQVLVGLNESTLKRKMEVYRKCGWSESDIRTAFLNQPLCMALSEKKILKSMGFLVDKLGWAPGDVARCSWILGYSLERRMKPRWAVAEALNEKGLKNVAITSLLSMSEKIFLKNYIERYKKDVPELLDIYRGNEILACTS</sequence>
<dbReference type="Proteomes" id="UP000325081">
    <property type="component" value="Unassembled WGS sequence"/>
</dbReference>
<keyword evidence="3" id="KW-0809">Transit peptide</keyword>
<dbReference type="PANTHER" id="PTHR13068:SF133">
    <property type="entry name" value="MITOCHONDRIAL TRANSCRIPTION TERMINATION FACTOR FAMILY PROTEIN"/>
    <property type="match status" value="1"/>
</dbReference>
<accession>A0A5A7NW78</accession>
<dbReference type="SMART" id="SM00733">
    <property type="entry name" value="Mterf"/>
    <property type="match status" value="26"/>
</dbReference>
<dbReference type="PANTHER" id="PTHR13068">
    <property type="entry name" value="CGI-12 PROTEIN-RELATED"/>
    <property type="match status" value="1"/>
</dbReference>
<dbReference type="InterPro" id="IPR038538">
    <property type="entry name" value="MTERF_sf"/>
</dbReference>
<dbReference type="GO" id="GO:0003676">
    <property type="term" value="F:nucleic acid binding"/>
    <property type="evidence" value="ECO:0007669"/>
    <property type="project" value="InterPro"/>
</dbReference>
<reference evidence="5" key="1">
    <citation type="journal article" date="2019" name="Curr. Biol.">
        <title>Genome Sequence of Striga asiatica Provides Insight into the Evolution of Plant Parasitism.</title>
        <authorList>
            <person name="Yoshida S."/>
            <person name="Kim S."/>
            <person name="Wafula E.K."/>
            <person name="Tanskanen J."/>
            <person name="Kim Y.M."/>
            <person name="Honaas L."/>
            <person name="Yang Z."/>
            <person name="Spallek T."/>
            <person name="Conn C.E."/>
            <person name="Ichihashi Y."/>
            <person name="Cheong K."/>
            <person name="Cui S."/>
            <person name="Der J.P."/>
            <person name="Gundlach H."/>
            <person name="Jiao Y."/>
            <person name="Hori C."/>
            <person name="Ishida J.K."/>
            <person name="Kasahara H."/>
            <person name="Kiba T."/>
            <person name="Kim M.S."/>
            <person name="Koo N."/>
            <person name="Laohavisit A."/>
            <person name="Lee Y.H."/>
            <person name="Lumba S."/>
            <person name="McCourt P."/>
            <person name="Mortimer J.C."/>
            <person name="Mutuku J.M."/>
            <person name="Nomura T."/>
            <person name="Sasaki-Sekimoto Y."/>
            <person name="Seto Y."/>
            <person name="Wang Y."/>
            <person name="Wakatake T."/>
            <person name="Sakakibara H."/>
            <person name="Demura T."/>
            <person name="Yamaguchi S."/>
            <person name="Yoneyama K."/>
            <person name="Manabe R.I."/>
            <person name="Nelson D.C."/>
            <person name="Schulman A.H."/>
            <person name="Timko M.P."/>
            <person name="dePamphilis C.W."/>
            <person name="Choi D."/>
            <person name="Shirasu K."/>
        </authorList>
    </citation>
    <scope>NUCLEOTIDE SEQUENCE [LARGE SCALE GENOMIC DNA]</scope>
    <source>
        <strain evidence="5">cv. UVA1</strain>
    </source>
</reference>
<keyword evidence="5" id="KW-1185">Reference proteome</keyword>
<gene>
    <name evidence="4" type="ORF">STAS_00302</name>
</gene>
<evidence type="ECO:0000256" key="1">
    <source>
        <dbReference type="ARBA" id="ARBA00007692"/>
    </source>
</evidence>
<keyword evidence="2" id="KW-0806">Transcription termination</keyword>
<dbReference type="Pfam" id="PF02536">
    <property type="entry name" value="mTERF"/>
    <property type="match status" value="7"/>
</dbReference>
<proteinExistence type="inferred from homology"/>
<dbReference type="InterPro" id="IPR003690">
    <property type="entry name" value="MTERF"/>
</dbReference>
<evidence type="ECO:0000313" key="5">
    <source>
        <dbReference type="Proteomes" id="UP000325081"/>
    </source>
</evidence>
<keyword evidence="2" id="KW-0804">Transcription</keyword>
<dbReference type="OrthoDB" id="637682at2759"/>